<evidence type="ECO:0000259" key="7">
    <source>
        <dbReference type="Pfam" id="PF03168"/>
    </source>
</evidence>
<evidence type="ECO:0000313" key="8">
    <source>
        <dbReference type="EMBL" id="KAG0570833.1"/>
    </source>
</evidence>
<keyword evidence="3 6" id="KW-1133">Transmembrane helix</keyword>
<dbReference type="InterPro" id="IPR004864">
    <property type="entry name" value="LEA_2"/>
</dbReference>
<evidence type="ECO:0000256" key="3">
    <source>
        <dbReference type="ARBA" id="ARBA00022989"/>
    </source>
</evidence>
<evidence type="ECO:0000256" key="5">
    <source>
        <dbReference type="SAM" id="MobiDB-lite"/>
    </source>
</evidence>
<dbReference type="Proteomes" id="UP000822688">
    <property type="component" value="Chromosome 6"/>
</dbReference>
<dbReference type="PANTHER" id="PTHR31234:SF2">
    <property type="entry name" value="OS05G0199100 PROTEIN"/>
    <property type="match status" value="1"/>
</dbReference>
<evidence type="ECO:0000313" key="9">
    <source>
        <dbReference type="Proteomes" id="UP000822688"/>
    </source>
</evidence>
<reference evidence="8 9" key="1">
    <citation type="submission" date="2020-06" db="EMBL/GenBank/DDBJ databases">
        <title>WGS assembly of Ceratodon purpureus strain R40.</title>
        <authorList>
            <person name="Carey S.B."/>
            <person name="Jenkins J."/>
            <person name="Shu S."/>
            <person name="Lovell J.T."/>
            <person name="Sreedasyam A."/>
            <person name="Maumus F."/>
            <person name="Tiley G.P."/>
            <person name="Fernandez-Pozo N."/>
            <person name="Barry K."/>
            <person name="Chen C."/>
            <person name="Wang M."/>
            <person name="Lipzen A."/>
            <person name="Daum C."/>
            <person name="Saski C.A."/>
            <person name="Payton A.C."/>
            <person name="Mcbreen J.C."/>
            <person name="Conrad R.E."/>
            <person name="Kollar L.M."/>
            <person name="Olsson S."/>
            <person name="Huttunen S."/>
            <person name="Landis J.B."/>
            <person name="Wickett N.J."/>
            <person name="Johnson M.G."/>
            <person name="Rensing S.A."/>
            <person name="Grimwood J."/>
            <person name="Schmutz J."/>
            <person name="Mcdaniel S.F."/>
        </authorList>
    </citation>
    <scope>NUCLEOTIDE SEQUENCE [LARGE SCALE GENOMIC DNA]</scope>
    <source>
        <strain evidence="8 9">R40</strain>
    </source>
</reference>
<name>A0A8T0HJ61_CERPU</name>
<dbReference type="GO" id="GO:0005886">
    <property type="term" value="C:plasma membrane"/>
    <property type="evidence" value="ECO:0007669"/>
    <property type="project" value="TreeGrafter"/>
</dbReference>
<evidence type="ECO:0000256" key="4">
    <source>
        <dbReference type="ARBA" id="ARBA00023136"/>
    </source>
</evidence>
<organism evidence="8 9">
    <name type="scientific">Ceratodon purpureus</name>
    <name type="common">Fire moss</name>
    <name type="synonym">Dicranum purpureum</name>
    <dbReference type="NCBI Taxonomy" id="3225"/>
    <lineage>
        <taxon>Eukaryota</taxon>
        <taxon>Viridiplantae</taxon>
        <taxon>Streptophyta</taxon>
        <taxon>Embryophyta</taxon>
        <taxon>Bryophyta</taxon>
        <taxon>Bryophytina</taxon>
        <taxon>Bryopsida</taxon>
        <taxon>Dicranidae</taxon>
        <taxon>Pseudoditrichales</taxon>
        <taxon>Ditrichaceae</taxon>
        <taxon>Ceratodon</taxon>
    </lineage>
</organism>
<keyword evidence="4 6" id="KW-0472">Membrane</keyword>
<accession>A0A8T0HJ61</accession>
<feature type="transmembrane region" description="Helical" evidence="6">
    <location>
        <begin position="79"/>
        <end position="105"/>
    </location>
</feature>
<evidence type="ECO:0000256" key="2">
    <source>
        <dbReference type="ARBA" id="ARBA00022692"/>
    </source>
</evidence>
<dbReference type="AlphaFoldDB" id="A0A8T0HJ61"/>
<keyword evidence="2 6" id="KW-0812">Transmembrane</keyword>
<dbReference type="PANTHER" id="PTHR31234">
    <property type="entry name" value="LATE EMBRYOGENESIS ABUNDANT (LEA) HYDROXYPROLINE-RICH GLYCOPROTEIN FAMILY"/>
    <property type="match status" value="1"/>
</dbReference>
<proteinExistence type="predicted"/>
<comment type="subcellular location">
    <subcellularLocation>
        <location evidence="1">Membrane</location>
        <topology evidence="1">Single-pass membrane protein</topology>
    </subcellularLocation>
</comment>
<sequence length="278" mass="30782">MALSPRIHPSHYPEISEPVSPSERSTATGYSFHPNYQPLKAYTTPGYASPARPPPTEIGRPPFKPSKPRRNCRNCCKRCVITTCSLLLILIFILGLAALIIWIIFKPKIPQYNVQDVHINKLNVTSRYDTASRSLQATDPTYVDTDILFTLYASNPNEKIKIDYKKVNIKTTYQGSNVGQAAIPGWYQEVQNTTTVRSDILATKAPLTVTQGAALLVSIQANDIPLDARIDTKVAIKIGAWKTPAVWIHVSCNFHVAPPSAPGGAKLLSKSCKWKWRG</sequence>
<dbReference type="EMBL" id="CM026427">
    <property type="protein sequence ID" value="KAG0570833.1"/>
    <property type="molecule type" value="Genomic_DNA"/>
</dbReference>
<dbReference type="OrthoDB" id="1917746at2759"/>
<gene>
    <name evidence="8" type="ORF">KC19_6G190900</name>
</gene>
<evidence type="ECO:0000256" key="1">
    <source>
        <dbReference type="ARBA" id="ARBA00004167"/>
    </source>
</evidence>
<comment type="caution">
    <text evidence="8">The sequence shown here is derived from an EMBL/GenBank/DDBJ whole genome shotgun (WGS) entry which is preliminary data.</text>
</comment>
<dbReference type="GO" id="GO:0098542">
    <property type="term" value="P:defense response to other organism"/>
    <property type="evidence" value="ECO:0007669"/>
    <property type="project" value="InterPro"/>
</dbReference>
<feature type="domain" description="Late embryogenesis abundant protein LEA-2 subgroup" evidence="7">
    <location>
        <begin position="153"/>
        <end position="252"/>
    </location>
</feature>
<dbReference type="InterPro" id="IPR044839">
    <property type="entry name" value="NDR1-like"/>
</dbReference>
<dbReference type="Pfam" id="PF03168">
    <property type="entry name" value="LEA_2"/>
    <property type="match status" value="1"/>
</dbReference>
<evidence type="ECO:0000256" key="6">
    <source>
        <dbReference type="SAM" id="Phobius"/>
    </source>
</evidence>
<protein>
    <recommendedName>
        <fullName evidence="7">Late embryogenesis abundant protein LEA-2 subgroup domain-containing protein</fullName>
    </recommendedName>
</protein>
<feature type="region of interest" description="Disordered" evidence="5">
    <location>
        <begin position="1"/>
        <end position="71"/>
    </location>
</feature>
<keyword evidence="9" id="KW-1185">Reference proteome</keyword>